<reference evidence="1" key="1">
    <citation type="submission" date="2023-07" db="EMBL/GenBank/DDBJ databases">
        <title>Black Yeasts Isolated from many extreme environments.</title>
        <authorList>
            <person name="Coleine C."/>
            <person name="Stajich J.E."/>
            <person name="Selbmann L."/>
        </authorList>
    </citation>
    <scope>NUCLEOTIDE SEQUENCE</scope>
    <source>
        <strain evidence="1">CCFEE 5714</strain>
    </source>
</reference>
<name>A0ACC3NYY7_9PEZI</name>
<dbReference type="EMBL" id="JAUTXU010000002">
    <property type="protein sequence ID" value="KAK3725448.1"/>
    <property type="molecule type" value="Genomic_DNA"/>
</dbReference>
<evidence type="ECO:0000313" key="1">
    <source>
        <dbReference type="EMBL" id="KAK3725448.1"/>
    </source>
</evidence>
<sequence length="499" mass="54740">MAAKSSYEPVATSKEDSNEAGRSQRRSWMHSTDDNWLAEIACIVIGVILIIALCVLLWSYDGEPAPHLGPAFVTLNTIVAVLSVCASAALIFPVAECISQLKWIYFEKDYRRLTDMDAFDKASRGWWGGLGLLWKTRFRWDTQDQNLAVSIALTQNRNLSSIGAFLMLLNLAIQPLSQQLVAYVDIRVPSNSGNATIGILNGWSEDLADAGNIVVPNAGGEPSQYSAITIGMTNSIQAALFHGDAPISAIAPSCPGGNCTFEPYLSLGVCSSFADVTSHLIEKKHRTNDTEARMYVTAEQYIRKFDSFKVISAATREKQAGAGDLSTSLAFDDSIAFQGHETPIADFYVMFANGRNYTQYPYYEYSFGATECLLEWCVQNLTTDVVSGTAVTQTHKLIREFTGAIPRSRPVGDEGTRYEVDESTHNTLQRYFRSVLHGSVTAGNENSLSTTNDPALALFQPFNVWTGDHANRDWPDGVRGTNETGLERIINNVATGMTN</sequence>
<comment type="caution">
    <text evidence="1">The sequence shown here is derived from an EMBL/GenBank/DDBJ whole genome shotgun (WGS) entry which is preliminary data.</text>
</comment>
<keyword evidence="2" id="KW-1185">Reference proteome</keyword>
<evidence type="ECO:0000313" key="2">
    <source>
        <dbReference type="Proteomes" id="UP001281147"/>
    </source>
</evidence>
<dbReference type="Proteomes" id="UP001281147">
    <property type="component" value="Unassembled WGS sequence"/>
</dbReference>
<proteinExistence type="predicted"/>
<gene>
    <name evidence="1" type="ORF">LTR37_000418</name>
</gene>
<protein>
    <submittedName>
        <fullName evidence="1">Uncharacterized protein</fullName>
    </submittedName>
</protein>
<accession>A0ACC3NYY7</accession>
<organism evidence="1 2">
    <name type="scientific">Vermiconidia calcicola</name>
    <dbReference type="NCBI Taxonomy" id="1690605"/>
    <lineage>
        <taxon>Eukaryota</taxon>
        <taxon>Fungi</taxon>
        <taxon>Dikarya</taxon>
        <taxon>Ascomycota</taxon>
        <taxon>Pezizomycotina</taxon>
        <taxon>Dothideomycetes</taxon>
        <taxon>Dothideomycetidae</taxon>
        <taxon>Mycosphaerellales</taxon>
        <taxon>Extremaceae</taxon>
        <taxon>Vermiconidia</taxon>
    </lineage>
</organism>